<feature type="region of interest" description="Disordered" evidence="5">
    <location>
        <begin position="426"/>
        <end position="446"/>
    </location>
</feature>
<proteinExistence type="predicted"/>
<feature type="compositionally biased region" description="Basic and acidic residues" evidence="5">
    <location>
        <begin position="825"/>
        <end position="849"/>
    </location>
</feature>
<feature type="compositionally biased region" description="Acidic residues" evidence="5">
    <location>
        <begin position="1041"/>
        <end position="1059"/>
    </location>
</feature>
<organism evidence="9 11">
    <name type="scientific">Ictalurus punctatus</name>
    <name type="common">Channel catfish</name>
    <name type="synonym">Silurus punctatus</name>
    <dbReference type="NCBI Taxonomy" id="7998"/>
    <lineage>
        <taxon>Eukaryota</taxon>
        <taxon>Metazoa</taxon>
        <taxon>Chordata</taxon>
        <taxon>Craniata</taxon>
        <taxon>Vertebrata</taxon>
        <taxon>Euteleostomi</taxon>
        <taxon>Actinopterygii</taxon>
        <taxon>Neopterygii</taxon>
        <taxon>Teleostei</taxon>
        <taxon>Ostariophysi</taxon>
        <taxon>Siluriformes</taxon>
        <taxon>Ictaluridae</taxon>
        <taxon>Ictalurus</taxon>
    </lineage>
</organism>
<feature type="compositionally biased region" description="Polar residues" evidence="5">
    <location>
        <begin position="236"/>
        <end position="247"/>
    </location>
</feature>
<dbReference type="SMART" id="SM00033">
    <property type="entry name" value="CH"/>
    <property type="match status" value="1"/>
</dbReference>
<feature type="domain" description="C2 NT-type" evidence="7">
    <location>
        <begin position="8"/>
        <end position="158"/>
    </location>
</feature>
<dbReference type="InterPro" id="IPR019448">
    <property type="entry name" value="NT-C2"/>
</dbReference>
<feature type="compositionally biased region" description="Basic and acidic residues" evidence="5">
    <location>
        <begin position="1862"/>
        <end position="1892"/>
    </location>
</feature>
<feature type="domain" description="Calponin-homology (CH)" evidence="6">
    <location>
        <begin position="1996"/>
        <end position="2101"/>
    </location>
</feature>
<evidence type="ECO:0000256" key="5">
    <source>
        <dbReference type="SAM" id="MobiDB-lite"/>
    </source>
</evidence>
<name>A0A9F7TRD8_ICTPU</name>
<feature type="region of interest" description="Disordered" evidence="5">
    <location>
        <begin position="1463"/>
        <end position="1524"/>
    </location>
</feature>
<reference evidence="9" key="1">
    <citation type="journal article" date="2016" name="Nat. Commun.">
        <title>The channel catfish genome sequence provides insights into the evolution of scale formation in teleosts.</title>
        <authorList>
            <person name="Liu Z."/>
            <person name="Liu S."/>
            <person name="Yao J."/>
            <person name="Bao L."/>
            <person name="Zhang J."/>
            <person name="Li Y."/>
            <person name="Jiang C."/>
            <person name="Sun L."/>
            <person name="Wang R."/>
            <person name="Zhang Y."/>
            <person name="Zhou T."/>
            <person name="Zeng Q."/>
            <person name="Fu Q."/>
            <person name="Gao S."/>
            <person name="Li N."/>
            <person name="Koren S."/>
            <person name="Jiang Y."/>
            <person name="Zimin A."/>
            <person name="Xu P."/>
            <person name="Phillippy A.M."/>
            <person name="Geng X."/>
            <person name="Song L."/>
            <person name="Sun F."/>
            <person name="Li C."/>
            <person name="Wang X."/>
            <person name="Chen A."/>
            <person name="Jin Y."/>
            <person name="Yuan Z."/>
            <person name="Yang Y."/>
            <person name="Tan S."/>
            <person name="Peatman E."/>
            <person name="Lu J."/>
            <person name="Qin Z."/>
            <person name="Dunham R."/>
            <person name="Li Z."/>
            <person name="Sonstegard T."/>
            <person name="Feng J."/>
            <person name="Danzmann R.G."/>
            <person name="Schroeder S."/>
            <person name="Scheffler B."/>
            <person name="Duke M.V."/>
            <person name="Ballard L."/>
            <person name="Kucuktas H."/>
            <person name="Kaltenboeck L."/>
            <person name="Liu H."/>
            <person name="Armbruster J."/>
            <person name="Xie Y."/>
            <person name="Kirby M.L."/>
            <person name="Tian Y."/>
            <person name="Flanagan M.E."/>
            <person name="Mu W."/>
            <person name="Waldbieser G.C."/>
        </authorList>
    </citation>
    <scope>NUCLEOTIDE SEQUENCE [LARGE SCALE GENOMIC DNA]</scope>
    <source>
        <strain evidence="9">SDA103</strain>
    </source>
</reference>
<dbReference type="InterPro" id="IPR050540">
    <property type="entry name" value="F-actin_Monoox_Mical"/>
</dbReference>
<dbReference type="GeneID" id="108276658"/>
<dbReference type="RefSeq" id="XP_053542551.1">
    <property type="nucleotide sequence ID" value="XM_053686576.1"/>
</dbReference>
<feature type="region of interest" description="Disordered" evidence="5">
    <location>
        <begin position="183"/>
        <end position="208"/>
    </location>
</feature>
<feature type="compositionally biased region" description="Basic and acidic residues" evidence="5">
    <location>
        <begin position="1215"/>
        <end position="1233"/>
    </location>
</feature>
<dbReference type="PROSITE" id="PS50021">
    <property type="entry name" value="CH"/>
    <property type="match status" value="1"/>
</dbReference>
<reference evidence="10 11" key="2">
    <citation type="submission" date="2025-04" db="UniProtKB">
        <authorList>
            <consortium name="RefSeq"/>
        </authorList>
    </citation>
    <scope>IDENTIFICATION</scope>
    <source>
        <tissue evidence="10 11">Blood</tissue>
    </source>
</reference>
<dbReference type="SMART" id="SM01203">
    <property type="entry name" value="DUF3585"/>
    <property type="match status" value="1"/>
</dbReference>
<feature type="compositionally biased region" description="Basic and acidic residues" evidence="5">
    <location>
        <begin position="1463"/>
        <end position="1478"/>
    </location>
</feature>
<dbReference type="PANTHER" id="PTHR23167">
    <property type="entry name" value="CALPONIN HOMOLOGY DOMAIN-CONTAINING PROTEIN DDB_G0272472-RELATED"/>
    <property type="match status" value="1"/>
</dbReference>
<feature type="region of interest" description="Disordered" evidence="5">
    <location>
        <begin position="1955"/>
        <end position="1974"/>
    </location>
</feature>
<feature type="compositionally biased region" description="Basic and acidic residues" evidence="5">
    <location>
        <begin position="716"/>
        <end position="728"/>
    </location>
</feature>
<feature type="domain" description="BMERB" evidence="8">
    <location>
        <begin position="2198"/>
        <end position="2354"/>
    </location>
</feature>
<feature type="region of interest" description="Disordered" evidence="5">
    <location>
        <begin position="1701"/>
        <end position="1776"/>
    </location>
</feature>
<feature type="compositionally biased region" description="Polar residues" evidence="5">
    <location>
        <begin position="1240"/>
        <end position="1250"/>
    </location>
</feature>
<dbReference type="Gene3D" id="1.10.418.10">
    <property type="entry name" value="Calponin-like domain"/>
    <property type="match status" value="1"/>
</dbReference>
<feature type="region of interest" description="Disordered" evidence="5">
    <location>
        <begin position="1183"/>
        <end position="1250"/>
    </location>
</feature>
<feature type="region of interest" description="Disordered" evidence="5">
    <location>
        <begin position="1010"/>
        <end position="1060"/>
    </location>
</feature>
<feature type="compositionally biased region" description="Basic and acidic residues" evidence="5">
    <location>
        <begin position="676"/>
        <end position="691"/>
    </location>
</feature>
<comment type="subcellular location">
    <subcellularLocation>
        <location evidence="1">Endosome</location>
    </subcellularLocation>
</comment>
<feature type="compositionally biased region" description="Pro residues" evidence="5">
    <location>
        <begin position="430"/>
        <end position="440"/>
    </location>
</feature>
<feature type="compositionally biased region" description="Basic and acidic residues" evidence="5">
    <location>
        <begin position="1564"/>
        <end position="1580"/>
    </location>
</feature>
<dbReference type="KEGG" id="ipu:108276658"/>
<dbReference type="Pfam" id="PF12130">
    <property type="entry name" value="bMERB_dom"/>
    <property type="match status" value="1"/>
</dbReference>
<evidence type="ECO:0000313" key="11">
    <source>
        <dbReference type="RefSeq" id="XP_053542551.1"/>
    </source>
</evidence>
<feature type="region of interest" description="Disordered" evidence="5">
    <location>
        <begin position="1086"/>
        <end position="1110"/>
    </location>
</feature>
<keyword evidence="9" id="KW-1185">Reference proteome</keyword>
<feature type="region of interest" description="Disordered" evidence="5">
    <location>
        <begin position="2116"/>
        <end position="2210"/>
    </location>
</feature>
<feature type="compositionally biased region" description="Polar residues" evidence="5">
    <location>
        <begin position="2116"/>
        <end position="2128"/>
    </location>
</feature>
<evidence type="ECO:0000256" key="1">
    <source>
        <dbReference type="ARBA" id="ARBA00004177"/>
    </source>
</evidence>
<dbReference type="PROSITE" id="PS51840">
    <property type="entry name" value="C2_NT"/>
    <property type="match status" value="1"/>
</dbReference>
<evidence type="ECO:0000259" key="6">
    <source>
        <dbReference type="PROSITE" id="PS50021"/>
    </source>
</evidence>
<feature type="compositionally biased region" description="Basic and acidic residues" evidence="5">
    <location>
        <begin position="639"/>
        <end position="649"/>
    </location>
</feature>
<dbReference type="SUPFAM" id="SSF47576">
    <property type="entry name" value="Calponin-homology domain, CH-domain"/>
    <property type="match status" value="1"/>
</dbReference>
<protein>
    <submittedName>
        <fullName evidence="10 11">Uncharacterized protein ehbp1l1b isoform X1</fullName>
    </submittedName>
</protein>
<keyword evidence="3" id="KW-0967">Endosome</keyword>
<feature type="compositionally biased region" description="Polar residues" evidence="5">
    <location>
        <begin position="692"/>
        <end position="702"/>
    </location>
</feature>
<feature type="compositionally biased region" description="Basic and acidic residues" evidence="5">
    <location>
        <begin position="1356"/>
        <end position="1375"/>
    </location>
</feature>
<dbReference type="PANTHER" id="PTHR23167:SF42">
    <property type="entry name" value="EH DOMAIN-BINDING PROTEIN 1-LIKE PROTEIN 1"/>
    <property type="match status" value="1"/>
</dbReference>
<evidence type="ECO:0000313" key="10">
    <source>
        <dbReference type="RefSeq" id="XP_053542550.1"/>
    </source>
</evidence>
<dbReference type="GO" id="GO:0005768">
    <property type="term" value="C:endosome"/>
    <property type="evidence" value="ECO:0007669"/>
    <property type="project" value="UniProtKB-SubCell"/>
</dbReference>
<feature type="compositionally biased region" description="Basic and acidic residues" evidence="5">
    <location>
        <begin position="1012"/>
        <end position="1026"/>
    </location>
</feature>
<evidence type="ECO:0000256" key="2">
    <source>
        <dbReference type="ARBA" id="ARBA00022553"/>
    </source>
</evidence>
<dbReference type="InterPro" id="IPR036872">
    <property type="entry name" value="CH_dom_sf"/>
</dbReference>
<evidence type="ECO:0000256" key="4">
    <source>
        <dbReference type="ARBA" id="ARBA00023054"/>
    </source>
</evidence>
<feature type="compositionally biased region" description="Basic and acidic residues" evidence="5">
    <location>
        <begin position="2170"/>
        <end position="2198"/>
    </location>
</feature>
<feature type="compositionally biased region" description="Polar residues" evidence="5">
    <location>
        <begin position="1414"/>
        <end position="1425"/>
    </location>
</feature>
<feature type="region of interest" description="Disordered" evidence="5">
    <location>
        <begin position="591"/>
        <end position="743"/>
    </location>
</feature>
<keyword evidence="2" id="KW-0597">Phosphoprotein</keyword>
<accession>A0A9F7TRD8</accession>
<dbReference type="InterPro" id="IPR001715">
    <property type="entry name" value="CH_dom"/>
</dbReference>
<feature type="compositionally biased region" description="Basic and acidic residues" evidence="5">
    <location>
        <begin position="1613"/>
        <end position="1627"/>
    </location>
</feature>
<feature type="region of interest" description="Disordered" evidence="5">
    <location>
        <begin position="1331"/>
        <end position="1380"/>
    </location>
</feature>
<feature type="region of interest" description="Disordered" evidence="5">
    <location>
        <begin position="1399"/>
        <end position="1425"/>
    </location>
</feature>
<dbReference type="FunFam" id="1.10.418.10:FF:000023">
    <property type="entry name" value="EH domain-binding protein 1 isoform X1"/>
    <property type="match status" value="1"/>
</dbReference>
<feature type="region of interest" description="Disordered" evidence="5">
    <location>
        <begin position="489"/>
        <end position="527"/>
    </location>
</feature>
<dbReference type="Pfam" id="PF00307">
    <property type="entry name" value="CH"/>
    <property type="match status" value="1"/>
</dbReference>
<feature type="region of interest" description="Disordered" evidence="5">
    <location>
        <begin position="220"/>
        <end position="296"/>
    </location>
</feature>
<evidence type="ECO:0000313" key="9">
    <source>
        <dbReference type="Proteomes" id="UP000221080"/>
    </source>
</evidence>
<feature type="compositionally biased region" description="Polar residues" evidence="5">
    <location>
        <begin position="497"/>
        <end position="510"/>
    </location>
</feature>
<feature type="region of interest" description="Disordered" evidence="5">
    <location>
        <begin position="1613"/>
        <end position="1653"/>
    </location>
</feature>
<dbReference type="PROSITE" id="PS51848">
    <property type="entry name" value="BMERB"/>
    <property type="match status" value="1"/>
</dbReference>
<evidence type="ECO:0000256" key="3">
    <source>
        <dbReference type="ARBA" id="ARBA00022753"/>
    </source>
</evidence>
<dbReference type="RefSeq" id="XP_053542550.1">
    <property type="nucleotide sequence ID" value="XM_053686575.1"/>
</dbReference>
<dbReference type="Pfam" id="PF10358">
    <property type="entry name" value="NT-C2"/>
    <property type="match status" value="1"/>
</dbReference>
<dbReference type="OrthoDB" id="5972258at2759"/>
<gene>
    <name evidence="10 11" type="primary">ehbp1l1b</name>
</gene>
<evidence type="ECO:0000259" key="7">
    <source>
        <dbReference type="PROSITE" id="PS51840"/>
    </source>
</evidence>
<dbReference type="Proteomes" id="UP000221080">
    <property type="component" value="Chromosome 16"/>
</dbReference>
<feature type="compositionally biased region" description="Basic and acidic residues" evidence="5">
    <location>
        <begin position="1701"/>
        <end position="1734"/>
    </location>
</feature>
<dbReference type="CTD" id="100331563"/>
<feature type="region of interest" description="Disordered" evidence="5">
    <location>
        <begin position="1812"/>
        <end position="1893"/>
    </location>
</feature>
<feature type="region of interest" description="Disordered" evidence="5">
    <location>
        <begin position="791"/>
        <end position="867"/>
    </location>
</feature>
<keyword evidence="4" id="KW-0175">Coiled coil</keyword>
<feature type="region of interest" description="Disordered" evidence="5">
    <location>
        <begin position="1539"/>
        <end position="1589"/>
    </location>
</feature>
<sequence length="2372" mass="261206">MSSVWKRLQRVGKKATRFQFVASYQELTVECTKKWQPDKLRVVWTRRNRRICSKLHSWQPGIKNPYRGMVVWPVPENVDITVTLFKDTHADEFEDKDWTFVIENETAKGQRKVLASVDVNLKKFASATVTQTDLMLKLKPLSVKVTEATLKLSLSCVFLKEGKATDEDMQSVASLMSVKPTDIGNLDDFNESDEDADKTSNVSTAASGAVVPSHPVLISVSNPTLQSRPPLPAPSNPSLRPSYSPSAQRPAPLITHTHTPSHTHSHTLTPGLSPPALPKIFQPSPGSAPASFTRRCSGTDDLNMTLAKTSDLLQPRPFDAASSEPALPVFSQTAAADTLKDAPQVSVLKTEMVQDHVSPSPIPFYSSQHSSLSLSHTLKSPSSSASVPLCLDKWSSAGRDPVTPVPLLVSPDLDAFCDPVSAPAAFSDPPVTPQTAPPVTPSDLDHALKFAPSTRSAPPSVFFTCSSASSTPTTRSSLVSSLSLTPLPPASLSDSSQAEANSSKANSQSIPAECVDKQRKAGKSAELPVSGEVVDIETVPPPWPFSVSGSVSSVPEKQSGSMWWAERPPLAEEEPDFTDEDFNTVCVTSPPLQAPAGGDMEKKSPLTIDTPSPTETLCDKEVPVPTPVTLFITEDDEKSPEQEEKKDEPVSQTDLNWSDGDKVTITDNIVISSLLRGERENEEQPERDHTSVSDSSLNQISTDLPKISTDPQITEAETHTTEDTHSADTHTALTHTEDTHSADTHTALTHIEDTHSADTHTEDTHSADTHTALTNKHIKYTQTIDTLATDTHTESTHTKQANITDTHTPEPPSGQSETPLWAALERVRDQRDEPDVRAETHRDTTHGDGDSNMEARTVGGDKSSDHARDMQKLDLRELKTAIYKPKAAIIEKKLECDITSLIPSATPPAPPPSLALAPLLAVDDTNLNINNVERTDADSEVTNEGPLWASLEKKDTRDWNEGIIPGEIETEQANLEGGHIGWVAESKKQDEVGNFPNKQGVDVGVIGFTTESGKESMEKTDEDKSSRKIQKPNDGNKFSEEEQSPAEDQDFVSEQEETCSESSGLVKGIIGVLYKGYETVTSMLMQSSPTETDNPEDTKSGNQEFEILPPEPFCDTNLIKATKEATEEHNKAPMIKEGISSQISYDETRRVTSGSASSGRSLVDCLRLAASDVEREAEFLKNKSEAETSNGKRTVRKVKISKEESSSVGGQAWKNEQKPKASESSEPNFEKSRKPFSFPETKTSPDNNNALGLYSTEDVLLLKQVNLDDIASEEHLKNANEEPEEIKPDLQKKETYVIPLVLSETVEEELEFEVGQEDLGTVWLAELYMDEGPEESPASNEILNRKPVSVLQNSQAEEKNPPQAAKDAKLHETKQKGASVQEVKLNVPSGSRAIVLLQHNTNEGSGSKNEEQMRGSTIPPSECTNNVNTQAELAVPQARKEHLLIEVPASDIFKSKIATYQSDDIKPSLESDKEKSADLKQLLGTGKDQANEVIQSLDQAKDKPNHVSRPVGTSKDQTDDCSRCSEIDEELRDNIKRSLEADIEQPDDVKAKNQPADTNTCLGTEKDQPDYVKRAAKEQQESTSRSLGTVIEELEDVQRSSVIAREQPDDVQRCLGTVKEEPNEVKRSLGGAKKQPDDASTCSELVRDHPDDAKRAAKQVDNIERPLGAVIEQPDDLSRSVGTAKEQLHAVKGFIALSKEQRDDVTSALEKGQEEPDDTTRTLTAKEESDDAKVRSLKNIFPGSSVVPQRVPSPQHEKSPDSLTETTEEPSAVSEESFLLEKICQMADDMDTTPLSDPVPVLVSQPRKRLIPSESDFDLPPTPPPQHRVCTTSPELPVSSGEPTVDAADETETCESQNERALLLEDERKETLTSKSTGRLEKENVPEDRVSAEEEELDGAWIETLKPAPVPDNLCELLGEDSSRLGISGSVLKVESESEVMENVVQTSACAESVKTPPTVLPRSKKKNIPPPFTLQDVRHNTPAPERAPLPSPALVSSSQSLLQWCQEVTKDYRGVKVTNFSTSWRNGLAFCAILHHFHPDKIDFNVLEPQDIKLNNKRAFDGFSELGISRLLDPSDLVLLSVPDRLMVMTYLSQIQSHFSGQNLSVLQLERNSSESSYAISQTNGTDTPGGEGPTNGALIPPPRIKRPLKGDEMRTDGAVQTPVVPVQQDEREQSEQASKDKEKCPAADRDTTRTESPEPADEEPTCLQDTSQYVVNELKALELEQKHIDTRAAVVERKLRRLMETGSDKEQEEKLIQEWFTLVNKKNALIRRQDYLESLQEEQDLERRFELLTRELRAMMAVEDWQKSEAHQHREALLLQELVALVNQRDELVRDMDAKERGALEEDARLQRGLELRRMKYSNKEKCVLQ</sequence>
<evidence type="ECO:0000259" key="8">
    <source>
        <dbReference type="PROSITE" id="PS51848"/>
    </source>
</evidence>
<dbReference type="InterPro" id="IPR022735">
    <property type="entry name" value="bMERB_dom"/>
</dbReference>